<keyword evidence="4" id="KW-1185">Reference proteome</keyword>
<name>A0A1X1ZF36_9MYCO</name>
<feature type="transmembrane region" description="Helical" evidence="2">
    <location>
        <begin position="85"/>
        <end position="106"/>
    </location>
</feature>
<dbReference type="EMBL" id="LQPJ01000116">
    <property type="protein sequence ID" value="ORW21959.1"/>
    <property type="molecule type" value="Genomic_DNA"/>
</dbReference>
<feature type="compositionally biased region" description="Polar residues" evidence="1">
    <location>
        <begin position="204"/>
        <end position="221"/>
    </location>
</feature>
<protein>
    <recommendedName>
        <fullName evidence="5">DUF3592 domain-containing protein</fullName>
    </recommendedName>
</protein>
<proteinExistence type="predicted"/>
<gene>
    <name evidence="3" type="ORF">AWC19_13465</name>
</gene>
<sequence>MGGGVGLVAAITAMNRIGDCGNGYDPPCPPGIENDFYLMGGAILAIAVGSIMTWGVGLGMAIMAAGVAALVYSQTVPADLQAGEFIIAGVCFGLLALGIFVGSAAVRSATAKRRAFEERIAEQARFVQRATVVAGKVVALRDTGTTIDNDPEAAITISYTRSDGTTAQVETIEVVPRLNIPRPGDAATVWYDAVTGEAIGRLGSPQTHSGTATFPETPHIS</sequence>
<reference evidence="3 4" key="1">
    <citation type="submission" date="2016-01" db="EMBL/GenBank/DDBJ databases">
        <title>The new phylogeny of the genus Mycobacterium.</title>
        <authorList>
            <person name="Tarcisio F."/>
            <person name="Conor M."/>
            <person name="Antonella G."/>
            <person name="Elisabetta G."/>
            <person name="Giulia F.S."/>
            <person name="Sara T."/>
            <person name="Anna F."/>
            <person name="Clotilde B."/>
            <person name="Roberto B."/>
            <person name="Veronica D.S."/>
            <person name="Fabio R."/>
            <person name="Monica P."/>
            <person name="Olivier J."/>
            <person name="Enrico T."/>
            <person name="Nicola S."/>
        </authorList>
    </citation>
    <scope>NUCLEOTIDE SEQUENCE [LARGE SCALE GENOMIC DNA]</scope>
    <source>
        <strain evidence="3 4">DSM 44572</strain>
    </source>
</reference>
<keyword evidence="2" id="KW-1133">Transmembrane helix</keyword>
<organism evidence="3 4">
    <name type="scientific">Mycobacterium palustre</name>
    <dbReference type="NCBI Taxonomy" id="153971"/>
    <lineage>
        <taxon>Bacteria</taxon>
        <taxon>Bacillati</taxon>
        <taxon>Actinomycetota</taxon>
        <taxon>Actinomycetes</taxon>
        <taxon>Mycobacteriales</taxon>
        <taxon>Mycobacteriaceae</taxon>
        <taxon>Mycobacterium</taxon>
        <taxon>Mycobacterium simiae complex</taxon>
    </lineage>
</organism>
<evidence type="ECO:0000313" key="4">
    <source>
        <dbReference type="Proteomes" id="UP000193529"/>
    </source>
</evidence>
<feature type="transmembrane region" description="Helical" evidence="2">
    <location>
        <begin position="42"/>
        <end position="73"/>
    </location>
</feature>
<accession>A0A1X1ZF36</accession>
<keyword evidence="2" id="KW-0472">Membrane</keyword>
<evidence type="ECO:0008006" key="5">
    <source>
        <dbReference type="Google" id="ProtNLM"/>
    </source>
</evidence>
<comment type="caution">
    <text evidence="3">The sequence shown here is derived from an EMBL/GenBank/DDBJ whole genome shotgun (WGS) entry which is preliminary data.</text>
</comment>
<evidence type="ECO:0000313" key="3">
    <source>
        <dbReference type="EMBL" id="ORW21959.1"/>
    </source>
</evidence>
<dbReference type="Proteomes" id="UP000193529">
    <property type="component" value="Unassembled WGS sequence"/>
</dbReference>
<dbReference type="AlphaFoldDB" id="A0A1X1ZF36"/>
<keyword evidence="2" id="KW-0812">Transmembrane</keyword>
<evidence type="ECO:0000256" key="1">
    <source>
        <dbReference type="SAM" id="MobiDB-lite"/>
    </source>
</evidence>
<evidence type="ECO:0000256" key="2">
    <source>
        <dbReference type="SAM" id="Phobius"/>
    </source>
</evidence>
<feature type="region of interest" description="Disordered" evidence="1">
    <location>
        <begin position="201"/>
        <end position="221"/>
    </location>
</feature>